<evidence type="ECO:0000313" key="2">
    <source>
        <dbReference type="EMBL" id="ANJ64873.1"/>
    </source>
</evidence>
<keyword evidence="2" id="KW-0378">Hydrolase</keyword>
<dbReference type="InterPro" id="IPR003615">
    <property type="entry name" value="HNH_nuc"/>
</dbReference>
<dbReference type="GO" id="GO:0004519">
    <property type="term" value="F:endonuclease activity"/>
    <property type="evidence" value="ECO:0007669"/>
    <property type="project" value="UniProtKB-KW"/>
</dbReference>
<sequence>MERITLAWLRANQGRKSLEDRLFQFGHVYSERDSCFTWRGMVDNYGYGKIKVKSRLVGAHKLSYLLFKGDIPEGMVVRHTCDNPVCINPSHLIAGTVKQNVHDAIAKGRASFQNVINSSVCKFLPANAIIMVDRKIGPLLCYATTRRLALADNSKVYWGRPCRSHGMPWRRTSNGECVYCRHEYRAGVKYTPNGKR</sequence>
<dbReference type="Pfam" id="PF13392">
    <property type="entry name" value="HNH_3"/>
    <property type="match status" value="1"/>
</dbReference>
<dbReference type="Proteomes" id="UP000223165">
    <property type="component" value="Segment"/>
</dbReference>
<dbReference type="SUPFAM" id="SSF54060">
    <property type="entry name" value="His-Me finger endonucleases"/>
    <property type="match status" value="1"/>
</dbReference>
<proteinExistence type="predicted"/>
<dbReference type="GeneID" id="40082119"/>
<reference evidence="3" key="1">
    <citation type="submission" date="2016-03" db="EMBL/GenBank/DDBJ databases">
        <authorList>
            <person name="Sharma R."/>
            <person name="Grossarth S.E."/>
            <person name="Foy B."/>
            <person name="Harbaugh K."/>
            <person name="Ingersoll K."/>
            <person name="Berg J.A."/>
            <person name="Jarvis T.M."/>
            <person name="Esplin I.N.D."/>
            <person name="Merrill B.D."/>
            <person name="Schoenhals J."/>
            <person name="Breakwell D.P."/>
            <person name="Hope S."/>
            <person name="Grose J.H."/>
        </authorList>
    </citation>
    <scope>NUCLEOTIDE SEQUENCE [LARGE SCALE GENOMIC DNA]</scope>
</reference>
<feature type="domain" description="HNH nuclease" evidence="1">
    <location>
        <begin position="58"/>
        <end position="101"/>
    </location>
</feature>
<dbReference type="InterPro" id="IPR044925">
    <property type="entry name" value="His-Me_finger_sf"/>
</dbReference>
<keyword evidence="2" id="KW-0540">Nuclease</keyword>
<gene>
    <name evidence="2" type="primary">63</name>
    <name evidence="2" type="ORF">SPECIALG_63</name>
</gene>
<dbReference type="KEGG" id="vg:40082119"/>
<protein>
    <submittedName>
        <fullName evidence="2">Putative HNH endonuclease</fullName>
    </submittedName>
</protein>
<keyword evidence="3" id="KW-1185">Reference proteome</keyword>
<dbReference type="EMBL" id="KU886222">
    <property type="protein sequence ID" value="ANJ64873.1"/>
    <property type="molecule type" value="Genomic_DNA"/>
</dbReference>
<evidence type="ECO:0000313" key="3">
    <source>
        <dbReference type="Proteomes" id="UP000223165"/>
    </source>
</evidence>
<dbReference type="Gene3D" id="3.90.75.10">
    <property type="entry name" value="Homing Intron 3 (I-ppo) Encoded Endonuclease, Chain A"/>
    <property type="match status" value="1"/>
</dbReference>
<dbReference type="RefSeq" id="YP_009606169.1">
    <property type="nucleotide sequence ID" value="NC_041975.1"/>
</dbReference>
<name>A0A191ZBV6_9CAUD</name>
<keyword evidence="2" id="KW-0255">Endonuclease</keyword>
<evidence type="ECO:0000259" key="1">
    <source>
        <dbReference type="Pfam" id="PF13392"/>
    </source>
</evidence>
<accession>A0A191ZBV6</accession>
<dbReference type="InterPro" id="IPR044930">
    <property type="entry name" value="Homing_endonuclease_His-Me"/>
</dbReference>
<organism evidence="2 3">
    <name type="scientific">Erwinia phage vB_EamM_Special G</name>
    <dbReference type="NCBI Taxonomy" id="1815989"/>
    <lineage>
        <taxon>Viruses</taxon>
        <taxon>Duplodnaviria</taxon>
        <taxon>Heunggongvirae</taxon>
        <taxon>Uroviricota</taxon>
        <taxon>Caudoviricetes</taxon>
        <taxon>Chimalliviridae</taxon>
        <taxon>Agricanvirus</taxon>
        <taxon>Agricanvirus specialG</taxon>
    </lineage>
</organism>